<dbReference type="CDD" id="cd01786">
    <property type="entry name" value="RA_STE50"/>
    <property type="match status" value="1"/>
</dbReference>
<accession>A0A9P7TTR7</accession>
<dbReference type="InterPro" id="IPR001660">
    <property type="entry name" value="SAM"/>
</dbReference>
<feature type="compositionally biased region" description="Polar residues" evidence="1">
    <location>
        <begin position="417"/>
        <end position="439"/>
    </location>
</feature>
<dbReference type="InterPro" id="IPR013761">
    <property type="entry name" value="SAM/pointed_sf"/>
</dbReference>
<dbReference type="EMBL" id="SRQM01000158">
    <property type="protein sequence ID" value="KAG6116952.1"/>
    <property type="molecule type" value="Genomic_DNA"/>
</dbReference>
<sequence length="587" mass="62669">MSGSALTDTQIAGDWEIVQSITESAPHHQHASSTLAPSSEQHTQIIYFGHACPGPQINALGSQETPPLASARATPFVPLLASPAGELRRTMMSFDGGTAYTESDAEDDFERGVHDRSPVGESETSPVDSEPSTSTEHIPTPGARRSSTDPALESIITDWSAGECADFVSTIGLPQYAESFVENEIVGEALIALHHDDLKSMGISSVGHRLSILKRVYDVKKAQDVPSESDHYSPLSADAEAQYANATLKDIRILVEQLRLRDERINMLELDLRRMTDDFRRLREDMLPALRLVKDQQTPLPTVSGGGSGQAYMFEATVSPPPPATTPSLGSGPGVMRQYSQRKILIGATAKTASPTQAIPDRSLSDQNLDPSSAADRGALSSSHLAAANGSGQTSSAQLSPNLNSPTSPPNYASGATLGSRTYRGDNSSTPSNRSTLNDPDQGGYPPRDKAGGSGSAGLPRRRETPAPDTPISGPNGSSSVEVYKSFRVSMEDPCHKVLPAALRKYNISPPWDNYGLYIVYGNQERCLTMDEKPLILFKQLDKEGKKPMFMLRKTTNAQVDGEPGSAGVANAVRGASTGFDPPGGII</sequence>
<dbReference type="InterPro" id="IPR000159">
    <property type="entry name" value="RA_dom"/>
</dbReference>
<comment type="caution">
    <text evidence="4">The sequence shown here is derived from an EMBL/GenBank/DDBJ whole genome shotgun (WGS) entry which is preliminary data.</text>
</comment>
<evidence type="ECO:0008006" key="6">
    <source>
        <dbReference type="Google" id="ProtNLM"/>
    </source>
</evidence>
<dbReference type="CDD" id="cd09533">
    <property type="entry name" value="SAM_Ste50-like_fungal"/>
    <property type="match status" value="1"/>
</dbReference>
<protein>
    <recommendedName>
        <fullName evidence="6">MAP kinase pathway-interacting Ubc2</fullName>
    </recommendedName>
</protein>
<feature type="domain" description="SAM" evidence="2">
    <location>
        <begin position="159"/>
        <end position="222"/>
    </location>
</feature>
<evidence type="ECO:0000259" key="3">
    <source>
        <dbReference type="PROSITE" id="PS50200"/>
    </source>
</evidence>
<dbReference type="AlphaFoldDB" id="A0A9P7TTR7"/>
<evidence type="ECO:0000259" key="2">
    <source>
        <dbReference type="PROSITE" id="PS50105"/>
    </source>
</evidence>
<feature type="compositionally biased region" description="Polar residues" evidence="1">
    <location>
        <begin position="122"/>
        <end position="137"/>
    </location>
</feature>
<organism evidence="4 5">
    <name type="scientific">Claviceps humidiphila</name>
    <dbReference type="NCBI Taxonomy" id="1294629"/>
    <lineage>
        <taxon>Eukaryota</taxon>
        <taxon>Fungi</taxon>
        <taxon>Dikarya</taxon>
        <taxon>Ascomycota</taxon>
        <taxon>Pezizomycotina</taxon>
        <taxon>Sordariomycetes</taxon>
        <taxon>Hypocreomycetidae</taxon>
        <taxon>Hypocreales</taxon>
        <taxon>Clavicipitaceae</taxon>
        <taxon>Claviceps</taxon>
    </lineage>
</organism>
<dbReference type="SMART" id="SM00454">
    <property type="entry name" value="SAM"/>
    <property type="match status" value="1"/>
</dbReference>
<evidence type="ECO:0000313" key="4">
    <source>
        <dbReference type="EMBL" id="KAG6116952.1"/>
    </source>
</evidence>
<gene>
    <name evidence="4" type="ORF">E4U13_001470</name>
</gene>
<name>A0A9P7TTR7_9HYPO</name>
<dbReference type="SMART" id="SM00314">
    <property type="entry name" value="RA"/>
    <property type="match status" value="1"/>
</dbReference>
<dbReference type="Pfam" id="PF07647">
    <property type="entry name" value="SAM_2"/>
    <property type="match status" value="1"/>
</dbReference>
<dbReference type="GO" id="GO:0007165">
    <property type="term" value="P:signal transduction"/>
    <property type="evidence" value="ECO:0007669"/>
    <property type="project" value="InterPro"/>
</dbReference>
<proteinExistence type="predicted"/>
<dbReference type="PANTHER" id="PTHR24135">
    <property type="entry name" value="SH3 AND MULTIPLE ANKYRIN REPEAT DOMAINS PROTEIN"/>
    <property type="match status" value="1"/>
</dbReference>
<keyword evidence="5" id="KW-1185">Reference proteome</keyword>
<dbReference type="SUPFAM" id="SSF47769">
    <property type="entry name" value="SAM/Pointed domain"/>
    <property type="match status" value="1"/>
</dbReference>
<reference evidence="4 5" key="1">
    <citation type="journal article" date="2020" name="bioRxiv">
        <title>Whole genome comparisons of ergot fungi reveals the divergence and evolution of species within the genus Claviceps are the result of varying mechanisms driving genome evolution and host range expansion.</title>
        <authorList>
            <person name="Wyka S.A."/>
            <person name="Mondo S.J."/>
            <person name="Liu M."/>
            <person name="Dettman J."/>
            <person name="Nalam V."/>
            <person name="Broders K.D."/>
        </authorList>
    </citation>
    <scope>NUCLEOTIDE SEQUENCE [LARGE SCALE GENOMIC DNA]</scope>
    <source>
        <strain evidence="4 5">LM576</strain>
    </source>
</reference>
<dbReference type="PROSITE" id="PS50105">
    <property type="entry name" value="SAM_DOMAIN"/>
    <property type="match status" value="1"/>
</dbReference>
<feature type="region of interest" description="Disordered" evidence="1">
    <location>
        <begin position="350"/>
        <end position="479"/>
    </location>
</feature>
<feature type="region of interest" description="Disordered" evidence="1">
    <location>
        <begin position="97"/>
        <end position="150"/>
    </location>
</feature>
<dbReference type="PROSITE" id="PS50200">
    <property type="entry name" value="RA"/>
    <property type="match status" value="1"/>
</dbReference>
<dbReference type="PANTHER" id="PTHR24135:SF28">
    <property type="entry name" value="LD13733P"/>
    <property type="match status" value="1"/>
</dbReference>
<evidence type="ECO:0000256" key="1">
    <source>
        <dbReference type="SAM" id="MobiDB-lite"/>
    </source>
</evidence>
<dbReference type="SUPFAM" id="SSF54236">
    <property type="entry name" value="Ubiquitin-like"/>
    <property type="match status" value="1"/>
</dbReference>
<dbReference type="InterPro" id="IPR029071">
    <property type="entry name" value="Ubiquitin-like_domsf"/>
</dbReference>
<feature type="domain" description="Ras-associating" evidence="3">
    <location>
        <begin position="484"/>
        <end position="557"/>
    </location>
</feature>
<dbReference type="InterPro" id="IPR051569">
    <property type="entry name" value="SHANK"/>
</dbReference>
<dbReference type="Gene3D" id="3.10.20.90">
    <property type="entry name" value="Phosphatidylinositol 3-kinase Catalytic Subunit, Chain A, domain 1"/>
    <property type="match status" value="1"/>
</dbReference>
<evidence type="ECO:0000313" key="5">
    <source>
        <dbReference type="Proteomes" id="UP000732380"/>
    </source>
</evidence>
<dbReference type="Pfam" id="PF00788">
    <property type="entry name" value="RA"/>
    <property type="match status" value="1"/>
</dbReference>
<dbReference type="Gene3D" id="1.10.150.50">
    <property type="entry name" value="Transcription Factor, Ets-1"/>
    <property type="match status" value="1"/>
</dbReference>
<dbReference type="Proteomes" id="UP000732380">
    <property type="component" value="Unassembled WGS sequence"/>
</dbReference>
<feature type="compositionally biased region" description="Polar residues" evidence="1">
    <location>
        <begin position="380"/>
        <end position="398"/>
    </location>
</feature>